<evidence type="ECO:0000256" key="1">
    <source>
        <dbReference type="ARBA" id="ARBA00004294"/>
    </source>
</evidence>
<evidence type="ECO:0000256" key="6">
    <source>
        <dbReference type="ARBA" id="ARBA00023128"/>
    </source>
</evidence>
<feature type="transmembrane region" description="Helical" evidence="8">
    <location>
        <begin position="320"/>
        <end position="342"/>
    </location>
</feature>
<dbReference type="InterPro" id="IPR036282">
    <property type="entry name" value="Glutathione-S-Trfase_C_sf"/>
</dbReference>
<accession>A0AAD9FQ52</accession>
<dbReference type="Proteomes" id="UP001182556">
    <property type="component" value="Unassembled WGS sequence"/>
</dbReference>
<dbReference type="Pfam" id="PF10568">
    <property type="entry name" value="Tom37"/>
    <property type="match status" value="1"/>
</dbReference>
<organism evidence="10 11">
    <name type="scientific">Papiliotrema laurentii</name>
    <name type="common">Cryptococcus laurentii</name>
    <dbReference type="NCBI Taxonomy" id="5418"/>
    <lineage>
        <taxon>Eukaryota</taxon>
        <taxon>Fungi</taxon>
        <taxon>Dikarya</taxon>
        <taxon>Basidiomycota</taxon>
        <taxon>Agaricomycotina</taxon>
        <taxon>Tremellomycetes</taxon>
        <taxon>Tremellales</taxon>
        <taxon>Rhynchogastremaceae</taxon>
        <taxon>Papiliotrema</taxon>
    </lineage>
</organism>
<dbReference type="InterPro" id="IPR019564">
    <property type="entry name" value="Sam37/metaxin_N"/>
</dbReference>
<dbReference type="Gene3D" id="1.20.1050.10">
    <property type="match status" value="1"/>
</dbReference>
<keyword evidence="7 8" id="KW-0472">Membrane</keyword>
<evidence type="ECO:0000256" key="4">
    <source>
        <dbReference type="ARBA" id="ARBA00022787"/>
    </source>
</evidence>
<keyword evidence="5" id="KW-0653">Protein transport</keyword>
<dbReference type="AlphaFoldDB" id="A0AAD9FQ52"/>
<evidence type="ECO:0000256" key="7">
    <source>
        <dbReference type="ARBA" id="ARBA00023136"/>
    </source>
</evidence>
<keyword evidence="3" id="KW-0813">Transport</keyword>
<evidence type="ECO:0000256" key="8">
    <source>
        <dbReference type="SAM" id="Phobius"/>
    </source>
</evidence>
<proteinExistence type="inferred from homology"/>
<keyword evidence="8" id="KW-0812">Transmembrane</keyword>
<dbReference type="SUPFAM" id="SSF47616">
    <property type="entry name" value="GST C-terminal domain-like"/>
    <property type="match status" value="1"/>
</dbReference>
<dbReference type="CDD" id="cd03193">
    <property type="entry name" value="GST_C_Metaxin"/>
    <property type="match status" value="1"/>
</dbReference>
<feature type="domain" description="GST C-terminal" evidence="9">
    <location>
        <begin position="158"/>
        <end position="295"/>
    </location>
</feature>
<keyword evidence="8" id="KW-1133">Transmembrane helix</keyword>
<evidence type="ECO:0000313" key="10">
    <source>
        <dbReference type="EMBL" id="KAK1923983.1"/>
    </source>
</evidence>
<evidence type="ECO:0000259" key="9">
    <source>
        <dbReference type="PROSITE" id="PS50405"/>
    </source>
</evidence>
<gene>
    <name evidence="10" type="ORF">DB88DRAFT_488713</name>
</gene>
<dbReference type="InterPro" id="IPR033468">
    <property type="entry name" value="Metaxin_GST"/>
</dbReference>
<keyword evidence="11" id="KW-1185">Reference proteome</keyword>
<protein>
    <recommendedName>
        <fullName evidence="9">GST C-terminal domain-containing protein</fullName>
    </recommendedName>
</protein>
<comment type="similarity">
    <text evidence="2">Belongs to the metaxin family.</text>
</comment>
<dbReference type="GO" id="GO:0007005">
    <property type="term" value="P:mitochondrion organization"/>
    <property type="evidence" value="ECO:0007669"/>
    <property type="project" value="TreeGrafter"/>
</dbReference>
<name>A0AAD9FQ52_PAPLA</name>
<dbReference type="PANTHER" id="PTHR12289:SF41">
    <property type="entry name" value="FAILED AXON CONNECTIONS-RELATED"/>
    <property type="match status" value="1"/>
</dbReference>
<dbReference type="PROSITE" id="PS50405">
    <property type="entry name" value="GST_CTER"/>
    <property type="match status" value="1"/>
</dbReference>
<evidence type="ECO:0000256" key="2">
    <source>
        <dbReference type="ARBA" id="ARBA00009170"/>
    </source>
</evidence>
<sequence>MSHPLVIHATPPLAPLPASDIDSIYLISVAQLQCPGRWSLTTGGWGDNRGDLPYITHLDRPVAPSHLPHPDADLSPADRAEALAWVAYIDAKVSDLVNHSLYSLPRNHAEKVAPAQAASLSFPRSVYVPQRLRAMYKTRLQAVGLWGLGGISEADLADEDRKRLEQVYVQAPGGTVAPRAWSGWRAGKEYEERRRKRGEEELERVVKETFGVLDRRLGSKPYFFSNRPTSADLRLFAHLSLVLDTDLPNPLLAELLRTHYPNLVSHQDRLKWLLFGPDSWSIVPIAPPRSPSTPLWDLSGWFKSTGQVDKADAKFKRARWMWYTGALAAMVTYVFASGLVQIEFSEEDEEEEE</sequence>
<evidence type="ECO:0000256" key="3">
    <source>
        <dbReference type="ARBA" id="ARBA00022448"/>
    </source>
</evidence>
<evidence type="ECO:0000256" key="5">
    <source>
        <dbReference type="ARBA" id="ARBA00022927"/>
    </source>
</evidence>
<dbReference type="GO" id="GO:0001401">
    <property type="term" value="C:SAM complex"/>
    <property type="evidence" value="ECO:0007669"/>
    <property type="project" value="InterPro"/>
</dbReference>
<dbReference type="InterPro" id="IPR010987">
    <property type="entry name" value="Glutathione-S-Trfase_C-like"/>
</dbReference>
<comment type="caution">
    <text evidence="10">The sequence shown here is derived from an EMBL/GenBank/DDBJ whole genome shotgun (WGS) entry which is preliminary data.</text>
</comment>
<evidence type="ECO:0000313" key="11">
    <source>
        <dbReference type="Proteomes" id="UP001182556"/>
    </source>
</evidence>
<keyword evidence="6" id="KW-0496">Mitochondrion</keyword>
<dbReference type="PANTHER" id="PTHR12289">
    <property type="entry name" value="METAXIN RELATED"/>
    <property type="match status" value="1"/>
</dbReference>
<dbReference type="Pfam" id="PF17171">
    <property type="entry name" value="GST_C_6"/>
    <property type="match status" value="1"/>
</dbReference>
<dbReference type="GO" id="GO:0015031">
    <property type="term" value="P:protein transport"/>
    <property type="evidence" value="ECO:0007669"/>
    <property type="project" value="UniProtKB-KW"/>
</dbReference>
<dbReference type="EMBL" id="JAODAN010000005">
    <property type="protein sequence ID" value="KAK1923983.1"/>
    <property type="molecule type" value="Genomic_DNA"/>
</dbReference>
<keyword evidence="4" id="KW-1000">Mitochondrion outer membrane</keyword>
<dbReference type="InterPro" id="IPR050931">
    <property type="entry name" value="Mito_Protein_Transport_Metaxin"/>
</dbReference>
<comment type="subcellular location">
    <subcellularLocation>
        <location evidence="1">Mitochondrion outer membrane</location>
    </subcellularLocation>
</comment>
<reference evidence="10" key="1">
    <citation type="submission" date="2023-02" db="EMBL/GenBank/DDBJ databases">
        <title>Identification and recombinant expression of a fungal hydrolase from Papiliotrema laurentii that hydrolyzes apple cutin and clears colloidal polyester polyurethane.</title>
        <authorList>
            <consortium name="DOE Joint Genome Institute"/>
            <person name="Roman V.A."/>
            <person name="Bojanowski C."/>
            <person name="Crable B.R."/>
            <person name="Wagner D.N."/>
            <person name="Hung C.S."/>
            <person name="Nadeau L.J."/>
            <person name="Schratz L."/>
            <person name="Haridas S."/>
            <person name="Pangilinan J."/>
            <person name="Lipzen A."/>
            <person name="Na H."/>
            <person name="Yan M."/>
            <person name="Ng V."/>
            <person name="Grigoriev I.V."/>
            <person name="Spatafora J.W."/>
            <person name="Barlow D."/>
            <person name="Biffinger J."/>
            <person name="Kelley-Loughnane N."/>
            <person name="Varaljay V.A."/>
            <person name="Crookes-Goodson W.J."/>
        </authorList>
    </citation>
    <scope>NUCLEOTIDE SEQUENCE</scope>
    <source>
        <strain evidence="10">5307AH</strain>
    </source>
</reference>